<gene>
    <name evidence="1" type="ORF">RJT34_30187</name>
</gene>
<protein>
    <submittedName>
        <fullName evidence="1">Uncharacterized protein</fullName>
    </submittedName>
</protein>
<keyword evidence="2" id="KW-1185">Reference proteome</keyword>
<accession>A0AAN9I1R8</accession>
<name>A0AAN9I1R8_CLITE</name>
<dbReference type="Proteomes" id="UP001359559">
    <property type="component" value="Unassembled WGS sequence"/>
</dbReference>
<evidence type="ECO:0000313" key="1">
    <source>
        <dbReference type="EMBL" id="KAK7262612.1"/>
    </source>
</evidence>
<dbReference type="EMBL" id="JAYKXN010000008">
    <property type="protein sequence ID" value="KAK7262612.1"/>
    <property type="molecule type" value="Genomic_DNA"/>
</dbReference>
<organism evidence="1 2">
    <name type="scientific">Clitoria ternatea</name>
    <name type="common">Butterfly pea</name>
    <dbReference type="NCBI Taxonomy" id="43366"/>
    <lineage>
        <taxon>Eukaryota</taxon>
        <taxon>Viridiplantae</taxon>
        <taxon>Streptophyta</taxon>
        <taxon>Embryophyta</taxon>
        <taxon>Tracheophyta</taxon>
        <taxon>Spermatophyta</taxon>
        <taxon>Magnoliopsida</taxon>
        <taxon>eudicotyledons</taxon>
        <taxon>Gunneridae</taxon>
        <taxon>Pentapetalae</taxon>
        <taxon>rosids</taxon>
        <taxon>fabids</taxon>
        <taxon>Fabales</taxon>
        <taxon>Fabaceae</taxon>
        <taxon>Papilionoideae</taxon>
        <taxon>50 kb inversion clade</taxon>
        <taxon>NPAAA clade</taxon>
        <taxon>indigoferoid/millettioid clade</taxon>
        <taxon>Phaseoleae</taxon>
        <taxon>Clitoria</taxon>
    </lineage>
</organism>
<evidence type="ECO:0000313" key="2">
    <source>
        <dbReference type="Proteomes" id="UP001359559"/>
    </source>
</evidence>
<comment type="caution">
    <text evidence="1">The sequence shown here is derived from an EMBL/GenBank/DDBJ whole genome shotgun (WGS) entry which is preliminary data.</text>
</comment>
<reference evidence="1 2" key="1">
    <citation type="submission" date="2024-01" db="EMBL/GenBank/DDBJ databases">
        <title>The genomes of 5 underutilized Papilionoideae crops provide insights into root nodulation and disease resistance.</title>
        <authorList>
            <person name="Yuan L."/>
        </authorList>
    </citation>
    <scope>NUCLEOTIDE SEQUENCE [LARGE SCALE GENOMIC DNA]</scope>
    <source>
        <strain evidence="1">LY-2023</strain>
        <tissue evidence="1">Leaf</tissue>
    </source>
</reference>
<proteinExistence type="predicted"/>
<dbReference type="AlphaFoldDB" id="A0AAN9I1R8"/>
<sequence length="75" mass="8754">MKKRVKALDNNPVELLKITAIGVQGNTELEETGKRWVLSIELARMFVHVFDVRLEHELLLHCLKLLRFFALARIK</sequence>